<evidence type="ECO:0000313" key="2">
    <source>
        <dbReference type="Proteomes" id="UP001054945"/>
    </source>
</evidence>
<keyword evidence="2" id="KW-1185">Reference proteome</keyword>
<name>A0AAV4R4H5_CAEEX</name>
<sequence length="118" mass="13999">MRRAFHFSHITIEHEKVAKTDWRRRNRKTAHPHPISTFFSPLNPLQLRFHRFLLSLESSMHGLLQEKFLVGHRKRVQKLGKGLFTGWEIVEVLIRKTRPLSCGMARFGQDNRWNETLG</sequence>
<gene>
    <name evidence="1" type="ORF">CEXT_739331</name>
</gene>
<accession>A0AAV4R4H5</accession>
<reference evidence="1 2" key="1">
    <citation type="submission" date="2021-06" db="EMBL/GenBank/DDBJ databases">
        <title>Caerostris extrusa draft genome.</title>
        <authorList>
            <person name="Kono N."/>
            <person name="Arakawa K."/>
        </authorList>
    </citation>
    <scope>NUCLEOTIDE SEQUENCE [LARGE SCALE GENOMIC DNA]</scope>
</reference>
<organism evidence="1 2">
    <name type="scientific">Caerostris extrusa</name>
    <name type="common">Bark spider</name>
    <name type="synonym">Caerostris bankana</name>
    <dbReference type="NCBI Taxonomy" id="172846"/>
    <lineage>
        <taxon>Eukaryota</taxon>
        <taxon>Metazoa</taxon>
        <taxon>Ecdysozoa</taxon>
        <taxon>Arthropoda</taxon>
        <taxon>Chelicerata</taxon>
        <taxon>Arachnida</taxon>
        <taxon>Araneae</taxon>
        <taxon>Araneomorphae</taxon>
        <taxon>Entelegynae</taxon>
        <taxon>Araneoidea</taxon>
        <taxon>Araneidae</taxon>
        <taxon>Caerostris</taxon>
    </lineage>
</organism>
<comment type="caution">
    <text evidence="1">The sequence shown here is derived from an EMBL/GenBank/DDBJ whole genome shotgun (WGS) entry which is preliminary data.</text>
</comment>
<evidence type="ECO:0000313" key="1">
    <source>
        <dbReference type="EMBL" id="GIY15516.1"/>
    </source>
</evidence>
<proteinExistence type="predicted"/>
<dbReference type="EMBL" id="BPLR01007243">
    <property type="protein sequence ID" value="GIY15516.1"/>
    <property type="molecule type" value="Genomic_DNA"/>
</dbReference>
<dbReference type="AlphaFoldDB" id="A0AAV4R4H5"/>
<protein>
    <submittedName>
        <fullName evidence="1">Uncharacterized protein</fullName>
    </submittedName>
</protein>
<dbReference type="Proteomes" id="UP001054945">
    <property type="component" value="Unassembled WGS sequence"/>
</dbReference>